<dbReference type="HAMAP" id="MF_00098">
    <property type="entry name" value="Met_tRNA_synth_type1"/>
    <property type="match status" value="1"/>
</dbReference>
<dbReference type="EC" id="6.1.1.10" evidence="2"/>
<dbReference type="FunFam" id="2.20.28.20:FF:000001">
    <property type="entry name" value="Methionine--tRNA ligase"/>
    <property type="match status" value="1"/>
</dbReference>
<dbReference type="GO" id="GO:0006431">
    <property type="term" value="P:methionyl-tRNA aminoacylation"/>
    <property type="evidence" value="ECO:0007669"/>
    <property type="project" value="InterPro"/>
</dbReference>
<reference evidence="13" key="1">
    <citation type="submission" date="2018-05" db="EMBL/GenBank/DDBJ databases">
        <authorList>
            <person name="Lanie J.A."/>
            <person name="Ng W.-L."/>
            <person name="Kazmierczak K.M."/>
            <person name="Andrzejewski T.M."/>
            <person name="Davidsen T.M."/>
            <person name="Wayne K.J."/>
            <person name="Tettelin H."/>
            <person name="Glass J.I."/>
            <person name="Rusch D."/>
            <person name="Podicherti R."/>
            <person name="Tsui H.-C.T."/>
            <person name="Winkler M.E."/>
        </authorList>
    </citation>
    <scope>NUCLEOTIDE SEQUENCE</scope>
</reference>
<evidence type="ECO:0000256" key="8">
    <source>
        <dbReference type="ARBA" id="ARBA00023146"/>
    </source>
</evidence>
<dbReference type="PANTHER" id="PTHR45765:SF1">
    <property type="entry name" value="METHIONINE--TRNA LIGASE, CYTOPLASMIC"/>
    <property type="match status" value="1"/>
</dbReference>
<evidence type="ECO:0000256" key="1">
    <source>
        <dbReference type="ARBA" id="ARBA00004496"/>
    </source>
</evidence>
<keyword evidence="5" id="KW-0547">Nucleotide-binding</keyword>
<dbReference type="PROSITE" id="PS00178">
    <property type="entry name" value="AA_TRNA_LIGASE_I"/>
    <property type="match status" value="1"/>
</dbReference>
<dbReference type="PRINTS" id="PR01041">
    <property type="entry name" value="TRNASYNTHMET"/>
</dbReference>
<dbReference type="SUPFAM" id="SSF47323">
    <property type="entry name" value="Anticodon-binding domain of a subclass of class I aminoacyl-tRNA synthetases"/>
    <property type="match status" value="1"/>
</dbReference>
<evidence type="ECO:0000313" key="13">
    <source>
        <dbReference type="EMBL" id="SVA00532.1"/>
    </source>
</evidence>
<dbReference type="Gene3D" id="2.20.28.20">
    <property type="entry name" value="Methionyl-tRNA synthetase, Zn-domain"/>
    <property type="match status" value="1"/>
</dbReference>
<dbReference type="InterPro" id="IPR014758">
    <property type="entry name" value="Met-tRNA_synth"/>
</dbReference>
<name>A0A381S8W7_9ZZZZ</name>
<evidence type="ECO:0000256" key="5">
    <source>
        <dbReference type="ARBA" id="ARBA00022741"/>
    </source>
</evidence>
<dbReference type="SUPFAM" id="SSF57770">
    <property type="entry name" value="Methionyl-tRNA synthetase (MetRS), Zn-domain"/>
    <property type="match status" value="1"/>
</dbReference>
<sequence length="553" mass="64334">MSKNNSKRDILVTNALPYANGHLHLGHILEHIQSDIWVRFQRLQGNNCTYICGEDAHGTSIMLKAEEQGIAPEKLIKQVRVSHELDFKAFNISHDNYHTTHSEENRYYSETIFTRLKEEGLIEEKEIEQLYDTEKGLFLSDRYVKGTCPSCESENQYGDNCEVCSSAYSAVDLINPVSVITDTKPELKKSTHLFFKLSDLKKEINNWLNSAQVVPQAINKLSEWTESEIKDWDISRDAPYFGFEIPEYENKFFYVWLDAPIGYLASHKNYLDKLKKPEDFNYYWDSDSTAELYHFIGKDIMYFHTLFFPAMLLKSNFRQPDGVFIHGFLTVDGEKMSKSRGTFILAKTYHEILDPEYLRYYFAAKLGTGIDDIDLNLEDFQQRTNSDLVGKFINIGSRIANFINKDFNNKLSGTLHNDSLVQEFIDRSAVISEAYEKREFSKAIREIMDLADKANQYIDKMEPWNLIKEEKNKELVQSICTTSLNLFRLLTIMLNPVVPELCSRIYSFLKITEPAWNDMDKLLTNHEIATYKPLLIRIEKEQIENIVLRSKEV</sequence>
<dbReference type="Gene3D" id="1.10.730.10">
    <property type="entry name" value="Isoleucyl-tRNA Synthetase, Domain 1"/>
    <property type="match status" value="1"/>
</dbReference>
<evidence type="ECO:0000256" key="4">
    <source>
        <dbReference type="ARBA" id="ARBA00022598"/>
    </source>
</evidence>
<dbReference type="GO" id="GO:0004825">
    <property type="term" value="F:methionine-tRNA ligase activity"/>
    <property type="evidence" value="ECO:0007669"/>
    <property type="project" value="UniProtKB-EC"/>
</dbReference>
<dbReference type="InterPro" id="IPR033911">
    <property type="entry name" value="MetRS_core"/>
</dbReference>
<keyword evidence="3" id="KW-0963">Cytoplasm</keyword>
<dbReference type="InterPro" id="IPR023458">
    <property type="entry name" value="Met-tRNA_ligase_1"/>
</dbReference>
<dbReference type="CDD" id="cd07957">
    <property type="entry name" value="Anticodon_Ia_Met"/>
    <property type="match status" value="1"/>
</dbReference>
<protein>
    <recommendedName>
        <fullName evidence="2">methionine--tRNA ligase</fullName>
        <ecNumber evidence="2">6.1.1.10</ecNumber>
    </recommendedName>
    <alternativeName>
        <fullName evidence="9">Methionyl-tRNA synthetase</fullName>
    </alternativeName>
</protein>
<dbReference type="InterPro" id="IPR041872">
    <property type="entry name" value="Anticodon_Met"/>
</dbReference>
<evidence type="ECO:0000256" key="3">
    <source>
        <dbReference type="ARBA" id="ARBA00022490"/>
    </source>
</evidence>
<dbReference type="InterPro" id="IPR014729">
    <property type="entry name" value="Rossmann-like_a/b/a_fold"/>
</dbReference>
<evidence type="ECO:0000256" key="6">
    <source>
        <dbReference type="ARBA" id="ARBA00022840"/>
    </source>
</evidence>
<dbReference type="InterPro" id="IPR029038">
    <property type="entry name" value="MetRS_Zn"/>
</dbReference>
<dbReference type="GO" id="GO:0005524">
    <property type="term" value="F:ATP binding"/>
    <property type="evidence" value="ECO:0007669"/>
    <property type="project" value="UniProtKB-KW"/>
</dbReference>
<evidence type="ECO:0000256" key="7">
    <source>
        <dbReference type="ARBA" id="ARBA00022917"/>
    </source>
</evidence>
<keyword evidence="7" id="KW-0648">Protein biosynthesis</keyword>
<dbReference type="NCBIfam" id="TIGR00398">
    <property type="entry name" value="metG"/>
    <property type="match status" value="1"/>
</dbReference>
<organism evidence="13">
    <name type="scientific">marine metagenome</name>
    <dbReference type="NCBI Taxonomy" id="408172"/>
    <lineage>
        <taxon>unclassified sequences</taxon>
        <taxon>metagenomes</taxon>
        <taxon>ecological metagenomes</taxon>
    </lineage>
</organism>
<dbReference type="Pfam" id="PF09334">
    <property type="entry name" value="tRNA-synt_1g"/>
    <property type="match status" value="1"/>
</dbReference>
<dbReference type="AlphaFoldDB" id="A0A381S8W7"/>
<dbReference type="InterPro" id="IPR015413">
    <property type="entry name" value="Methionyl/Leucyl_tRNA_Synth"/>
</dbReference>
<dbReference type="CDD" id="cd00814">
    <property type="entry name" value="MetRS_core"/>
    <property type="match status" value="1"/>
</dbReference>
<feature type="domain" description="Methionyl-tRNA synthetase anticodon-binding" evidence="12">
    <location>
        <begin position="417"/>
        <end position="544"/>
    </location>
</feature>
<dbReference type="Gene3D" id="3.40.50.620">
    <property type="entry name" value="HUPs"/>
    <property type="match status" value="1"/>
</dbReference>
<feature type="domain" description="Methionyl/Leucyl tRNA synthetase" evidence="11">
    <location>
        <begin position="10"/>
        <end position="399"/>
    </location>
</feature>
<comment type="subcellular location">
    <subcellularLocation>
        <location evidence="1">Cytoplasm</location>
    </subcellularLocation>
</comment>
<comment type="catalytic activity">
    <reaction evidence="10">
        <text>tRNA(Met) + L-methionine + ATP = L-methionyl-tRNA(Met) + AMP + diphosphate</text>
        <dbReference type="Rhea" id="RHEA:13481"/>
        <dbReference type="Rhea" id="RHEA-COMP:9667"/>
        <dbReference type="Rhea" id="RHEA-COMP:9698"/>
        <dbReference type="ChEBI" id="CHEBI:30616"/>
        <dbReference type="ChEBI" id="CHEBI:33019"/>
        <dbReference type="ChEBI" id="CHEBI:57844"/>
        <dbReference type="ChEBI" id="CHEBI:78442"/>
        <dbReference type="ChEBI" id="CHEBI:78530"/>
        <dbReference type="ChEBI" id="CHEBI:456215"/>
        <dbReference type="EC" id="6.1.1.10"/>
    </reaction>
</comment>
<evidence type="ECO:0000256" key="9">
    <source>
        <dbReference type="ARBA" id="ARBA00030904"/>
    </source>
</evidence>
<dbReference type="NCBIfam" id="NF001100">
    <property type="entry name" value="PRK00133.1"/>
    <property type="match status" value="1"/>
</dbReference>
<evidence type="ECO:0000256" key="10">
    <source>
        <dbReference type="ARBA" id="ARBA00047364"/>
    </source>
</evidence>
<gene>
    <name evidence="13" type="ORF">METZ01_LOCUS53386</name>
</gene>
<evidence type="ECO:0000256" key="2">
    <source>
        <dbReference type="ARBA" id="ARBA00012838"/>
    </source>
</evidence>
<dbReference type="PANTHER" id="PTHR45765">
    <property type="entry name" value="METHIONINE--TRNA LIGASE"/>
    <property type="match status" value="1"/>
</dbReference>
<dbReference type="SUPFAM" id="SSF52374">
    <property type="entry name" value="Nucleotidylyl transferase"/>
    <property type="match status" value="1"/>
</dbReference>
<keyword evidence="4" id="KW-0436">Ligase</keyword>
<accession>A0A381S8W7</accession>
<dbReference type="Pfam" id="PF19303">
    <property type="entry name" value="Anticodon_3"/>
    <property type="match status" value="1"/>
</dbReference>
<dbReference type="EMBL" id="UINC01002812">
    <property type="protein sequence ID" value="SVA00532.1"/>
    <property type="molecule type" value="Genomic_DNA"/>
</dbReference>
<keyword evidence="8" id="KW-0030">Aminoacyl-tRNA synthetase</keyword>
<proteinExistence type="inferred from homology"/>
<evidence type="ECO:0000259" key="12">
    <source>
        <dbReference type="Pfam" id="PF19303"/>
    </source>
</evidence>
<dbReference type="InterPro" id="IPR001412">
    <property type="entry name" value="aa-tRNA-synth_I_CS"/>
</dbReference>
<dbReference type="GO" id="GO:0005829">
    <property type="term" value="C:cytosol"/>
    <property type="evidence" value="ECO:0007669"/>
    <property type="project" value="TreeGrafter"/>
</dbReference>
<keyword evidence="6" id="KW-0067">ATP-binding</keyword>
<dbReference type="InterPro" id="IPR009080">
    <property type="entry name" value="tRNAsynth_Ia_anticodon-bd"/>
</dbReference>
<evidence type="ECO:0000259" key="11">
    <source>
        <dbReference type="Pfam" id="PF09334"/>
    </source>
</evidence>